<dbReference type="PROSITE" id="PS01034">
    <property type="entry name" value="GH16_1"/>
    <property type="match status" value="1"/>
</dbReference>
<dbReference type="SUPFAM" id="SSF81296">
    <property type="entry name" value="E set domains"/>
    <property type="match status" value="1"/>
</dbReference>
<feature type="active site" evidence="11">
    <location>
        <position position="699"/>
    </location>
</feature>
<feature type="domain" description="Dockerin" evidence="15">
    <location>
        <begin position="733"/>
        <end position="811"/>
    </location>
</feature>
<dbReference type="GO" id="GO:0030245">
    <property type="term" value="P:cellulose catabolic process"/>
    <property type="evidence" value="ECO:0007669"/>
    <property type="project" value="UniProtKB-KW"/>
</dbReference>
<dbReference type="SUPFAM" id="SSF49899">
    <property type="entry name" value="Concanavalin A-like lectins/glucanases"/>
    <property type="match status" value="1"/>
</dbReference>
<dbReference type="InterPro" id="IPR018221">
    <property type="entry name" value="Glyco_hydro_9_His_AS"/>
</dbReference>
<dbReference type="OrthoDB" id="9758662at2"/>
<evidence type="ECO:0000256" key="1">
    <source>
        <dbReference type="ARBA" id="ARBA00000481"/>
    </source>
</evidence>
<dbReference type="PROSITE" id="PS51766">
    <property type="entry name" value="DOCKERIN"/>
    <property type="match status" value="1"/>
</dbReference>
<dbReference type="Pfam" id="PF00759">
    <property type="entry name" value="Glyco_hydro_9"/>
    <property type="match status" value="1"/>
</dbReference>
<dbReference type="CDD" id="cd14256">
    <property type="entry name" value="Dockerin_I"/>
    <property type="match status" value="1"/>
</dbReference>
<dbReference type="CDD" id="cd02850">
    <property type="entry name" value="E_set_Cellulase_N"/>
    <property type="match status" value="1"/>
</dbReference>
<keyword evidence="5 12" id="KW-0136">Cellulose degradation</keyword>
<keyword evidence="7 10" id="KW-0326">Glycosidase</keyword>
<evidence type="ECO:0000256" key="4">
    <source>
        <dbReference type="ARBA" id="ARBA00022801"/>
    </source>
</evidence>
<dbReference type="AlphaFoldDB" id="A0A1H6JXW6"/>
<evidence type="ECO:0000313" key="17">
    <source>
        <dbReference type="Proteomes" id="UP000183190"/>
    </source>
</evidence>
<dbReference type="InterPro" id="IPR014756">
    <property type="entry name" value="Ig_E-set"/>
</dbReference>
<evidence type="ECO:0000256" key="3">
    <source>
        <dbReference type="ARBA" id="ARBA00022729"/>
    </source>
</evidence>
<dbReference type="Pfam" id="PF02927">
    <property type="entry name" value="CelD_N"/>
    <property type="match status" value="1"/>
</dbReference>
<feature type="chain" id="PRO_5010004049" description="Endoglucanase" evidence="12">
    <location>
        <begin position="33"/>
        <end position="1095"/>
    </location>
</feature>
<evidence type="ECO:0000256" key="10">
    <source>
        <dbReference type="PROSITE-ProRule" id="PRU10059"/>
    </source>
</evidence>
<dbReference type="RefSeq" id="WP_074716934.1">
    <property type="nucleotide sequence ID" value="NZ_FNWV01000006.1"/>
</dbReference>
<evidence type="ECO:0000313" key="16">
    <source>
        <dbReference type="EMBL" id="SEH65845.1"/>
    </source>
</evidence>
<dbReference type="InterPro" id="IPR013783">
    <property type="entry name" value="Ig-like_fold"/>
</dbReference>
<feature type="active site" description="Nucleophile" evidence="9">
    <location>
        <position position="986"/>
    </location>
</feature>
<feature type="signal peptide" evidence="12">
    <location>
        <begin position="1"/>
        <end position="32"/>
    </location>
</feature>
<dbReference type="InterPro" id="IPR016134">
    <property type="entry name" value="Dockerin_dom"/>
</dbReference>
<evidence type="ECO:0000256" key="7">
    <source>
        <dbReference type="ARBA" id="ARBA00023295"/>
    </source>
</evidence>
<keyword evidence="4 10" id="KW-0378">Hydrolase</keyword>
<dbReference type="PANTHER" id="PTHR22298">
    <property type="entry name" value="ENDO-1,4-BETA-GLUCANASE"/>
    <property type="match status" value="1"/>
</dbReference>
<dbReference type="Gene3D" id="1.10.1330.10">
    <property type="entry name" value="Dockerin domain"/>
    <property type="match status" value="1"/>
</dbReference>
<dbReference type="InterPro" id="IPR008928">
    <property type="entry name" value="6-hairpin_glycosidase_sf"/>
</dbReference>
<feature type="active site" description="Proton donor" evidence="9">
    <location>
        <position position="990"/>
    </location>
</feature>
<dbReference type="InterPro" id="IPR008979">
    <property type="entry name" value="Galactose-bd-like_sf"/>
</dbReference>
<dbReference type="InterPro" id="IPR033126">
    <property type="entry name" value="Glyco_hydro_9_Asp/Glu_AS"/>
</dbReference>
<sequence>MKKHNFRRCAAVFAACTIMASALPVVSAPASAAGNIIKNSTFETGTSGWGTYKESGGKCTLTTEDGQLALKITSVGKLNYAVQLNYDIIPLYKNGVYRLKYDISSTVDRYVEGMIQQNGGKYQAYTWKGIQVTSTPQTIDYEFTMKEDTDIMAKMCFNCGLQEKDPELGEHTIYLDNVSLELVDDSNVDYSADKAYEPDININQVGYRTNAPKIAVFRNVTSAGTFEVVNADTNVSVYTGQLEGPVSNTGANETNYKGDFSKVTAAGNYYIKCAGLDNSYTFAIGDNVYRNLLDDSVKMLYLQRCGVAVEGGKFSHAACHTSLATVYGTSDKIDVSGGWHDAGDYGRYVVPAAKAVADLLYAYGAAPSLYSDSIGIPESGNGVADILDEARFELEWMKKMQRSDGGVYHKVSCANFPGFVMPEKETGELIVTPVSSTATADFCASMALAYEFYKDVDSTFAADCLDRAKKSWDYLQQNPNFNFKNPADIVTGDYGDLTDKDERYWAAIQMYRATGDSKYISDISGARSGLDWSTVGDYGNIAILTMKDPDINSAVYRNAKEEILSQADSFVKVAKNSGYGVALSKFNWGSNMTVANAGIILGLAYQLTGDTAYLNAADGQLDYLLGTNPLGTSFMTGYGTVSPQNPHHRPSVAAGEAMKGMLVGGVNSSLEDSAAKAYCADSPAYKCYIDNSESYSTNEITIYWNSPLTYLLTLTDGAAASQQPVVTPPTPSGVTKWGDANCDGDVDMSDVVLVMQSLANPNKYGVNGSSTDHITAQGVANADVYENGTNLTGNDAVSIQKYLLGLVNLPESYAAQPVVTTTTQPATTTTTTTATTTTTSKTTTTTTTTSTTTTTTTTTVPSVNLPFPDKGTPMNTRATMVSDFRTGKGGDFFASNGWTNDKPFDCWWYERNAVIKNGLLELSIDQKWTDDKNPNWNPRYSGGEFRTNNFYHYGYYETSMQAIKNDGVVSSFFTYTGESDKNPWDEIDIEILGKDTTKVQLNYYTNGQGNHEKMIDLGFDASQEFHTYGFDWQPDHITWYIDGKPVHTATQNIPRTAGKIMMNAWPGLTVDDWLKPFNGRTPLVARYQWVTYNKQ</sequence>
<dbReference type="InterPro" id="IPR013320">
    <property type="entry name" value="ConA-like_dom_sf"/>
</dbReference>
<feature type="active site" evidence="10">
    <location>
        <position position="647"/>
    </location>
</feature>
<dbReference type="EMBL" id="FNWV01000006">
    <property type="protein sequence ID" value="SEH65845.1"/>
    <property type="molecule type" value="Genomic_DNA"/>
</dbReference>
<dbReference type="PROSITE" id="PS00592">
    <property type="entry name" value="GH9_2"/>
    <property type="match status" value="1"/>
</dbReference>
<keyword evidence="3 12" id="KW-0732">Signal</keyword>
<reference evidence="16 17" key="1">
    <citation type="submission" date="2016-10" db="EMBL/GenBank/DDBJ databases">
        <authorList>
            <person name="de Groot N.N."/>
        </authorList>
    </citation>
    <scope>NUCLEOTIDE SEQUENCE [LARGE SCALE GENOMIC DNA]</scope>
    <source>
        <strain evidence="16 17">YAD2003</strain>
    </source>
</reference>
<comment type="similarity">
    <text evidence="2 10 12">Belongs to the glycosyl hydrolase 9 (cellulase E) family.</text>
</comment>
<dbReference type="InterPro" id="IPR004197">
    <property type="entry name" value="Cellulase_Ig-like"/>
</dbReference>
<evidence type="ECO:0000256" key="8">
    <source>
        <dbReference type="ARBA" id="ARBA00023326"/>
    </source>
</evidence>
<evidence type="ECO:0000256" key="11">
    <source>
        <dbReference type="PROSITE-ProRule" id="PRU10060"/>
    </source>
</evidence>
<dbReference type="SUPFAM" id="SSF49785">
    <property type="entry name" value="Galactose-binding domain-like"/>
    <property type="match status" value="1"/>
</dbReference>
<dbReference type="Gene3D" id="1.50.10.10">
    <property type="match status" value="1"/>
</dbReference>
<dbReference type="GO" id="GO:0008810">
    <property type="term" value="F:cellulase activity"/>
    <property type="evidence" value="ECO:0007669"/>
    <property type="project" value="UniProtKB-EC"/>
</dbReference>
<dbReference type="PRINTS" id="PR00737">
    <property type="entry name" value="GLHYDRLASE16"/>
</dbReference>
<dbReference type="InterPro" id="IPR036439">
    <property type="entry name" value="Dockerin_dom_sf"/>
</dbReference>
<dbReference type="Proteomes" id="UP000183190">
    <property type="component" value="Unassembled WGS sequence"/>
</dbReference>
<gene>
    <name evidence="16" type="ORF">SAMN02910265_01992</name>
</gene>
<dbReference type="InterPro" id="IPR008263">
    <property type="entry name" value="GH16_AS"/>
</dbReference>
<evidence type="ECO:0000256" key="2">
    <source>
        <dbReference type="ARBA" id="ARBA00007072"/>
    </source>
</evidence>
<dbReference type="SUPFAM" id="SSF63446">
    <property type="entry name" value="Type I dockerin domain"/>
    <property type="match status" value="1"/>
</dbReference>
<dbReference type="InterPro" id="IPR012341">
    <property type="entry name" value="6hp_glycosidase-like_sf"/>
</dbReference>
<protein>
    <recommendedName>
        <fullName evidence="12">Endoglucanase</fullName>
        <ecNumber evidence="12">3.2.1.4</ecNumber>
    </recommendedName>
</protein>
<name>A0A1H6JXW6_RUMFL</name>
<comment type="catalytic activity">
    <reaction evidence="1">
        <text>Hydrolysis of (1-&gt;4)-beta-D-glucosidic linkages in beta-D-glucans containing (1-&gt;3)- and (1-&gt;4)-bonds.</text>
        <dbReference type="EC" id="3.2.1.73"/>
    </reaction>
</comment>
<dbReference type="InterPro" id="IPR018247">
    <property type="entry name" value="EF_Hand_1_Ca_BS"/>
</dbReference>
<dbReference type="Gene3D" id="2.60.40.10">
    <property type="entry name" value="Immunoglobulins"/>
    <property type="match status" value="1"/>
</dbReference>
<dbReference type="Pfam" id="PF00722">
    <property type="entry name" value="Glyco_hydro_16"/>
    <property type="match status" value="1"/>
</dbReference>
<dbReference type="CDD" id="cd02175">
    <property type="entry name" value="GH16_lichenase"/>
    <property type="match status" value="1"/>
</dbReference>
<evidence type="ECO:0000259" key="15">
    <source>
        <dbReference type="PROSITE" id="PS51766"/>
    </source>
</evidence>
<dbReference type="PROSITE" id="PS51762">
    <property type="entry name" value="GH16_2"/>
    <property type="match status" value="1"/>
</dbReference>
<accession>A0A1H6JXW6</accession>
<feature type="compositionally biased region" description="Low complexity" evidence="13">
    <location>
        <begin position="825"/>
        <end position="859"/>
    </location>
</feature>
<dbReference type="NCBIfam" id="NF047856">
    <property type="entry name" value="BGlucanaseBglS"/>
    <property type="match status" value="1"/>
</dbReference>
<keyword evidence="6 10" id="KW-0119">Carbohydrate metabolism</keyword>
<evidence type="ECO:0000256" key="9">
    <source>
        <dbReference type="PIRSR" id="PIRSR608264-1"/>
    </source>
</evidence>
<organism evidence="16 17">
    <name type="scientific">Ruminococcus flavefaciens</name>
    <dbReference type="NCBI Taxonomy" id="1265"/>
    <lineage>
        <taxon>Bacteria</taxon>
        <taxon>Bacillati</taxon>
        <taxon>Bacillota</taxon>
        <taxon>Clostridia</taxon>
        <taxon>Eubacteriales</taxon>
        <taxon>Oscillospiraceae</taxon>
        <taxon>Ruminococcus</taxon>
    </lineage>
</organism>
<evidence type="ECO:0000256" key="6">
    <source>
        <dbReference type="ARBA" id="ARBA00023277"/>
    </source>
</evidence>
<dbReference type="InterPro" id="IPR001701">
    <property type="entry name" value="Glyco_hydro_9"/>
</dbReference>
<dbReference type="InterPro" id="IPR008264">
    <property type="entry name" value="Beta_glucanase"/>
</dbReference>
<dbReference type="InterPro" id="IPR000757">
    <property type="entry name" value="Beta-glucanase-like"/>
</dbReference>
<keyword evidence="8 10" id="KW-0624">Polysaccharide degradation</keyword>
<dbReference type="SUPFAM" id="SSF48208">
    <property type="entry name" value="Six-hairpin glycosidases"/>
    <property type="match status" value="1"/>
</dbReference>
<evidence type="ECO:0000259" key="14">
    <source>
        <dbReference type="PROSITE" id="PS51762"/>
    </source>
</evidence>
<dbReference type="Gene3D" id="2.60.120.260">
    <property type="entry name" value="Galactose-binding domain-like"/>
    <property type="match status" value="1"/>
</dbReference>
<dbReference type="PROSITE" id="PS00698">
    <property type="entry name" value="GH9_3"/>
    <property type="match status" value="1"/>
</dbReference>
<feature type="active site" evidence="11">
    <location>
        <position position="690"/>
    </location>
</feature>
<dbReference type="Gene3D" id="2.60.120.200">
    <property type="match status" value="1"/>
</dbReference>
<dbReference type="EC" id="3.2.1.4" evidence="12"/>
<dbReference type="GO" id="GO:0042972">
    <property type="term" value="F:licheninase activity"/>
    <property type="evidence" value="ECO:0007669"/>
    <property type="project" value="UniProtKB-EC"/>
</dbReference>
<feature type="region of interest" description="Disordered" evidence="13">
    <location>
        <begin position="825"/>
        <end position="875"/>
    </location>
</feature>
<proteinExistence type="inferred from homology"/>
<dbReference type="PROSITE" id="PS00018">
    <property type="entry name" value="EF_HAND_1"/>
    <property type="match status" value="1"/>
</dbReference>
<comment type="catalytic activity">
    <reaction evidence="12">
        <text>Endohydrolysis of (1-&gt;4)-beta-D-glucosidic linkages in cellulose, lichenin and cereal beta-D-glucans.</text>
        <dbReference type="EC" id="3.2.1.4"/>
    </reaction>
</comment>
<evidence type="ECO:0000256" key="5">
    <source>
        <dbReference type="ARBA" id="ARBA00023001"/>
    </source>
</evidence>
<evidence type="ECO:0000256" key="13">
    <source>
        <dbReference type="SAM" id="MobiDB-lite"/>
    </source>
</evidence>
<evidence type="ECO:0000256" key="12">
    <source>
        <dbReference type="RuleBase" id="RU361166"/>
    </source>
</evidence>
<feature type="domain" description="GH16" evidence="14">
    <location>
        <begin position="853"/>
        <end position="1095"/>
    </location>
</feature>